<dbReference type="Gene3D" id="3.40.50.620">
    <property type="entry name" value="HUPs"/>
    <property type="match status" value="1"/>
</dbReference>
<evidence type="ECO:0000259" key="1">
    <source>
        <dbReference type="Pfam" id="PF00582"/>
    </source>
</evidence>
<dbReference type="CDD" id="cd00293">
    <property type="entry name" value="USP-like"/>
    <property type="match status" value="1"/>
</dbReference>
<name>A0A1E3X730_9BACT</name>
<evidence type="ECO:0000313" key="2">
    <source>
        <dbReference type="EMBL" id="ODS31421.1"/>
    </source>
</evidence>
<reference evidence="2 3" key="1">
    <citation type="submission" date="2016-07" db="EMBL/GenBank/DDBJ databases">
        <title>Draft genome of Scalindua rubra, obtained from a brine-seawater interface in the Red Sea, sheds light on salt adaptation in anammox bacteria.</title>
        <authorList>
            <person name="Speth D.R."/>
            <person name="Lagkouvardos I."/>
            <person name="Wang Y."/>
            <person name="Qian P.-Y."/>
            <person name="Dutilh B.E."/>
            <person name="Jetten M.S."/>
        </authorList>
    </citation>
    <scope>NUCLEOTIDE SEQUENCE [LARGE SCALE GENOMIC DNA]</scope>
    <source>
        <strain evidence="2">BSI-1</strain>
    </source>
</reference>
<dbReference type="AlphaFoldDB" id="A0A1E3X730"/>
<dbReference type="SUPFAM" id="SSF52402">
    <property type="entry name" value="Adenine nucleotide alpha hydrolases-like"/>
    <property type="match status" value="1"/>
</dbReference>
<dbReference type="PATRIC" id="fig|1872076.5.peg.4125"/>
<sequence>MIKLKKILCPVDFSKHSLEALKYATHLVLKDDAKLYLIHIIDNRVYDYGGPIYEQETSVMKANIDQSTKERLENKLLAEVPKEIRNHEKKTSDSS</sequence>
<protein>
    <submittedName>
        <fullName evidence="2">Putative universal stress protein</fullName>
    </submittedName>
</protein>
<proteinExistence type="predicted"/>
<dbReference type="EMBL" id="MAYW01000119">
    <property type="protein sequence ID" value="ODS31421.1"/>
    <property type="molecule type" value="Genomic_DNA"/>
</dbReference>
<gene>
    <name evidence="2" type="ORF">SCARUB_03467</name>
</gene>
<dbReference type="Proteomes" id="UP000094056">
    <property type="component" value="Unassembled WGS sequence"/>
</dbReference>
<comment type="caution">
    <text evidence="2">The sequence shown here is derived from an EMBL/GenBank/DDBJ whole genome shotgun (WGS) entry which is preliminary data.</text>
</comment>
<accession>A0A1E3X730</accession>
<organism evidence="2 3">
    <name type="scientific">Candidatus Scalindua rubra</name>
    <dbReference type="NCBI Taxonomy" id="1872076"/>
    <lineage>
        <taxon>Bacteria</taxon>
        <taxon>Pseudomonadati</taxon>
        <taxon>Planctomycetota</taxon>
        <taxon>Candidatus Brocadiia</taxon>
        <taxon>Candidatus Brocadiales</taxon>
        <taxon>Candidatus Scalinduaceae</taxon>
        <taxon>Candidatus Scalindua</taxon>
    </lineage>
</organism>
<dbReference type="InterPro" id="IPR006016">
    <property type="entry name" value="UspA"/>
</dbReference>
<dbReference type="InterPro" id="IPR014729">
    <property type="entry name" value="Rossmann-like_a/b/a_fold"/>
</dbReference>
<feature type="domain" description="UspA" evidence="1">
    <location>
        <begin position="5"/>
        <end position="82"/>
    </location>
</feature>
<dbReference type="Pfam" id="PF00582">
    <property type="entry name" value="Usp"/>
    <property type="match status" value="1"/>
</dbReference>
<evidence type="ECO:0000313" key="3">
    <source>
        <dbReference type="Proteomes" id="UP000094056"/>
    </source>
</evidence>